<dbReference type="PROSITE" id="PS51257">
    <property type="entry name" value="PROKAR_LIPOPROTEIN"/>
    <property type="match status" value="1"/>
</dbReference>
<protein>
    <submittedName>
        <fullName evidence="8">YaeC family protein</fullName>
    </submittedName>
</protein>
<dbReference type="Pfam" id="PF03180">
    <property type="entry name" value="Lipoprotein_9"/>
    <property type="match status" value="1"/>
</dbReference>
<keyword evidence="4" id="KW-0472">Membrane</keyword>
<evidence type="ECO:0000256" key="1">
    <source>
        <dbReference type="ARBA" id="ARBA00004635"/>
    </source>
</evidence>
<dbReference type="RefSeq" id="WP_115246205.1">
    <property type="nucleotide sequence ID" value="NZ_JAIEZX010000004.1"/>
</dbReference>
<feature type="chain" id="PRO_5038841962" evidence="7">
    <location>
        <begin position="22"/>
        <end position="276"/>
    </location>
</feature>
<dbReference type="PANTHER" id="PTHR30429">
    <property type="entry name" value="D-METHIONINE-BINDING LIPOPROTEIN METQ"/>
    <property type="match status" value="1"/>
</dbReference>
<dbReference type="Proteomes" id="UP000254797">
    <property type="component" value="Unassembled WGS sequence"/>
</dbReference>
<comment type="similarity">
    <text evidence="2">Belongs to the NlpA lipoprotein family.</text>
</comment>
<dbReference type="EMBL" id="UHFG01000004">
    <property type="protein sequence ID" value="SUN50106.1"/>
    <property type="molecule type" value="Genomic_DNA"/>
</dbReference>
<dbReference type="Gene3D" id="3.40.190.10">
    <property type="entry name" value="Periplasmic binding protein-like II"/>
    <property type="match status" value="2"/>
</dbReference>
<proteinExistence type="inferred from homology"/>
<evidence type="ECO:0000256" key="5">
    <source>
        <dbReference type="ARBA" id="ARBA00023139"/>
    </source>
</evidence>
<gene>
    <name evidence="8" type="primary">metQ_2</name>
    <name evidence="8" type="ORF">NCTC4670_01202</name>
</gene>
<evidence type="ECO:0000313" key="8">
    <source>
        <dbReference type="EMBL" id="SUN50106.1"/>
    </source>
</evidence>
<evidence type="ECO:0000256" key="3">
    <source>
        <dbReference type="ARBA" id="ARBA00022729"/>
    </source>
</evidence>
<dbReference type="GO" id="GO:0016020">
    <property type="term" value="C:membrane"/>
    <property type="evidence" value="ECO:0007669"/>
    <property type="project" value="UniProtKB-SubCell"/>
</dbReference>
<comment type="subcellular location">
    <subcellularLocation>
        <location evidence="1">Membrane</location>
        <topology evidence="1">Lipid-anchor</topology>
    </subcellularLocation>
</comment>
<evidence type="ECO:0000313" key="9">
    <source>
        <dbReference type="Proteomes" id="UP000254797"/>
    </source>
</evidence>
<dbReference type="InterPro" id="IPR004872">
    <property type="entry name" value="Lipoprotein_NlpA"/>
</dbReference>
<evidence type="ECO:0000256" key="7">
    <source>
        <dbReference type="SAM" id="SignalP"/>
    </source>
</evidence>
<sequence>MKKVLSLICLVMASVFLLACAKKESSQSKDTTKAKEDRVITVATYTKPSSTFLELVEDNVKEKGYTLKIETVSDYIQANIALENKEHDANLLQHEFFMDIFNKENKGHLVSITPIYHSLAGFYGKGLKSIDDLKDGSRVAIPSDPSNMTRALLLLQEKNLIKLKKTDKPTKAIEDITDNPKQLAIEPVALLNLNQAYFEYDLVFNFPAYVAKINLTPQKDRLLYEKKPDVHFAGALVARQDNKNSAKIKVLEEVLTSDEIRDYITNELPSEAEVAF</sequence>
<name>A0A380JXN2_STRDY</name>
<reference evidence="8 9" key="1">
    <citation type="submission" date="2018-06" db="EMBL/GenBank/DDBJ databases">
        <authorList>
            <consortium name="Pathogen Informatics"/>
            <person name="Doyle S."/>
        </authorList>
    </citation>
    <scope>NUCLEOTIDE SEQUENCE [LARGE SCALE GENOMIC DNA]</scope>
    <source>
        <strain evidence="8 9">NCTC4670</strain>
    </source>
</reference>
<keyword evidence="5" id="KW-0564">Palmitate</keyword>
<evidence type="ECO:0000256" key="4">
    <source>
        <dbReference type="ARBA" id="ARBA00023136"/>
    </source>
</evidence>
<dbReference type="AlphaFoldDB" id="A0A380JXN2"/>
<organism evidence="8 9">
    <name type="scientific">Streptococcus dysgalactiae subsp. dysgalactiae</name>
    <dbReference type="NCBI Taxonomy" id="99822"/>
    <lineage>
        <taxon>Bacteria</taxon>
        <taxon>Bacillati</taxon>
        <taxon>Bacillota</taxon>
        <taxon>Bacilli</taxon>
        <taxon>Lactobacillales</taxon>
        <taxon>Streptococcaceae</taxon>
        <taxon>Streptococcus</taxon>
    </lineage>
</organism>
<dbReference type="SUPFAM" id="SSF53850">
    <property type="entry name" value="Periplasmic binding protein-like II"/>
    <property type="match status" value="1"/>
</dbReference>
<keyword evidence="6" id="KW-0449">Lipoprotein</keyword>
<keyword evidence="3 7" id="KW-0732">Signal</keyword>
<dbReference type="PANTHER" id="PTHR30429:SF0">
    <property type="entry name" value="METHIONINE-BINDING LIPOPROTEIN METQ"/>
    <property type="match status" value="1"/>
</dbReference>
<accession>A0A380JXN2</accession>
<evidence type="ECO:0000256" key="6">
    <source>
        <dbReference type="ARBA" id="ARBA00023288"/>
    </source>
</evidence>
<evidence type="ECO:0000256" key="2">
    <source>
        <dbReference type="ARBA" id="ARBA00008973"/>
    </source>
</evidence>
<feature type="signal peptide" evidence="7">
    <location>
        <begin position="1"/>
        <end position="21"/>
    </location>
</feature>